<keyword evidence="1" id="KW-1133">Transmembrane helix</keyword>
<feature type="transmembrane region" description="Helical" evidence="1">
    <location>
        <begin position="88"/>
        <end position="108"/>
    </location>
</feature>
<evidence type="ECO:0000256" key="1">
    <source>
        <dbReference type="SAM" id="Phobius"/>
    </source>
</evidence>
<feature type="transmembrane region" description="Helical" evidence="1">
    <location>
        <begin position="55"/>
        <end position="82"/>
    </location>
</feature>
<name>A0AAE3KGN5_9PSEU</name>
<keyword evidence="1" id="KW-0812">Transmembrane</keyword>
<accession>A0AAE3KGN5</accession>
<dbReference type="RefSeq" id="WP_253772239.1">
    <property type="nucleotide sequence ID" value="NZ_JAMTCK010000007.1"/>
</dbReference>
<dbReference type="Proteomes" id="UP001206128">
    <property type="component" value="Unassembled WGS sequence"/>
</dbReference>
<proteinExistence type="predicted"/>
<sequence>MTTHETRWHASTRPEDRPIGQLVSDMSEQLTRLVRDEMRIAALEMRQKGKRLGRGAGLLSGAGVLALYGGGAVIAGLIMLLATAITPWVAAIIVGVALLIIAGVFALAGRSSARRAVPPLPEQAVSDVRRDMQMLKERAHG</sequence>
<comment type="caution">
    <text evidence="2">The sequence shown here is derived from an EMBL/GenBank/DDBJ whole genome shotgun (WGS) entry which is preliminary data.</text>
</comment>
<keyword evidence="1" id="KW-0472">Membrane</keyword>
<dbReference type="Pfam" id="PF07332">
    <property type="entry name" value="Phage_holin_3_6"/>
    <property type="match status" value="1"/>
</dbReference>
<dbReference type="EMBL" id="JAMTCK010000007">
    <property type="protein sequence ID" value="MCP2166400.1"/>
    <property type="molecule type" value="Genomic_DNA"/>
</dbReference>
<reference evidence="2" key="1">
    <citation type="submission" date="2022-06" db="EMBL/GenBank/DDBJ databases">
        <title>Genomic Encyclopedia of Archaeal and Bacterial Type Strains, Phase II (KMG-II): from individual species to whole genera.</title>
        <authorList>
            <person name="Goeker M."/>
        </authorList>
    </citation>
    <scope>NUCLEOTIDE SEQUENCE</scope>
    <source>
        <strain evidence="2">DSM 43935</strain>
    </source>
</reference>
<dbReference type="InterPro" id="IPR009937">
    <property type="entry name" value="Phage_holin_3_6"/>
</dbReference>
<dbReference type="AlphaFoldDB" id="A0AAE3KGN5"/>
<keyword evidence="3" id="KW-1185">Reference proteome</keyword>
<protein>
    <submittedName>
        <fullName evidence="2">Holin-X, holin superfamily III</fullName>
    </submittedName>
</protein>
<evidence type="ECO:0000313" key="3">
    <source>
        <dbReference type="Proteomes" id="UP001206128"/>
    </source>
</evidence>
<evidence type="ECO:0000313" key="2">
    <source>
        <dbReference type="EMBL" id="MCP2166400.1"/>
    </source>
</evidence>
<gene>
    <name evidence="2" type="ORF">LX83_003268</name>
</gene>
<organism evidence="2 3">
    <name type="scientific">Goodfellowiella coeruleoviolacea</name>
    <dbReference type="NCBI Taxonomy" id="334858"/>
    <lineage>
        <taxon>Bacteria</taxon>
        <taxon>Bacillati</taxon>
        <taxon>Actinomycetota</taxon>
        <taxon>Actinomycetes</taxon>
        <taxon>Pseudonocardiales</taxon>
        <taxon>Pseudonocardiaceae</taxon>
        <taxon>Goodfellowiella</taxon>
    </lineage>
</organism>